<gene>
    <name evidence="1" type="primary">ck273</name>
</gene>
<protein>
    <submittedName>
        <fullName evidence="1">Uncharacterized protein</fullName>
    </submittedName>
</protein>
<keyword evidence="2" id="KW-1185">Reference proteome</keyword>
<dbReference type="Proteomes" id="UP001224087">
    <property type="component" value="Segment"/>
</dbReference>
<evidence type="ECO:0000313" key="1">
    <source>
        <dbReference type="EMBL" id="QIN54398.1"/>
    </source>
</evidence>
<name>A0A6G8MYQ8_9VIRU</name>
<sequence length="193" mass="23115">MWEHILSFSLLSDFASQSLVCRLFKCVLSHDNYWIRKEKKTFAQIKKEYAQDKPIRLLIKNLCTDVDLFTISCLSMNRRKVFLDLRKFLYRYFRREDYINILQRVESTLRTCTAKEFTLSIQAKHVKGKTYFRVFLAYYSREISSRPQESTILKRQLNNHEKLLIFLRLCREIKKSGIKSMNCSSLALDLFIN</sequence>
<proteinExistence type="predicted"/>
<reference evidence="1" key="1">
    <citation type="submission" date="2019-12" db="EMBL/GenBank/DDBJ databases">
        <title>The DNA Methylation Landscape of Giant Viruses.</title>
        <authorList>
            <person name="Jeudy S."/>
            <person name="Rigou S."/>
            <person name="Alempic J.-M."/>
            <person name="Claverie J.-M."/>
            <person name="Abergel C."/>
            <person name="Legendre M."/>
        </authorList>
    </citation>
    <scope>NUCLEOTIDE SEQUENCE</scope>
    <source>
        <strain evidence="1">P4</strain>
    </source>
</reference>
<organism evidence="1 2">
    <name type="scientific">Cedratvirus kamchatka</name>
    <dbReference type="NCBI Taxonomy" id="2716914"/>
    <lineage>
        <taxon>Viruses</taxon>
        <taxon>Pithoviruses</taxon>
        <taxon>Orthocedratvirinae</taxon>
        <taxon>Alphacedratvirus</taxon>
        <taxon>Alphacedratvirus rossiense</taxon>
    </lineage>
</organism>
<dbReference type="EMBL" id="MN873693">
    <property type="protein sequence ID" value="QIN54398.1"/>
    <property type="molecule type" value="Genomic_DNA"/>
</dbReference>
<accession>A0A6G8MYQ8</accession>
<evidence type="ECO:0000313" key="2">
    <source>
        <dbReference type="Proteomes" id="UP001224087"/>
    </source>
</evidence>